<dbReference type="OrthoDB" id="6228505at2"/>
<keyword evidence="3" id="KW-1185">Reference proteome</keyword>
<accession>A0A222G676</accession>
<keyword evidence="1" id="KW-0472">Membrane</keyword>
<evidence type="ECO:0000256" key="1">
    <source>
        <dbReference type="SAM" id="Phobius"/>
    </source>
</evidence>
<sequence length="81" mass="9199">MNIIEQSLIEELEREDEVAFIASDEELFKRAENTANVQQGSKDLISLGMASIWVVFAGLFINVLKPTFKNMADNSRKNNEH</sequence>
<gene>
    <name evidence="2" type="ORF">B5D82_05760</name>
</gene>
<keyword evidence="1" id="KW-1133">Transmembrane helix</keyword>
<dbReference type="RefSeq" id="WP_081149895.1">
    <property type="nucleotide sequence ID" value="NZ_CP020465.1"/>
</dbReference>
<evidence type="ECO:0000313" key="3">
    <source>
        <dbReference type="Proteomes" id="UP000202259"/>
    </source>
</evidence>
<protein>
    <submittedName>
        <fullName evidence="2">Uncharacterized protein</fullName>
    </submittedName>
</protein>
<dbReference type="AlphaFoldDB" id="A0A222G676"/>
<proteinExistence type="predicted"/>
<evidence type="ECO:0000313" key="2">
    <source>
        <dbReference type="EMBL" id="ASP47311.1"/>
    </source>
</evidence>
<dbReference type="Proteomes" id="UP000202259">
    <property type="component" value="Chromosome"/>
</dbReference>
<organism evidence="2 3">
    <name type="scientific">Cognaticolwellia beringensis</name>
    <dbReference type="NCBI Taxonomy" id="1967665"/>
    <lineage>
        <taxon>Bacteria</taxon>
        <taxon>Pseudomonadati</taxon>
        <taxon>Pseudomonadota</taxon>
        <taxon>Gammaproteobacteria</taxon>
        <taxon>Alteromonadales</taxon>
        <taxon>Colwelliaceae</taxon>
        <taxon>Cognaticolwellia</taxon>
    </lineage>
</organism>
<dbReference type="EMBL" id="CP020465">
    <property type="protein sequence ID" value="ASP47311.1"/>
    <property type="molecule type" value="Genomic_DNA"/>
</dbReference>
<dbReference type="KEGG" id="cber:B5D82_05760"/>
<keyword evidence="1" id="KW-0812">Transmembrane</keyword>
<name>A0A222G676_9GAMM</name>
<reference evidence="2 3" key="1">
    <citation type="submission" date="2017-08" db="EMBL/GenBank/DDBJ databases">
        <title>Complete genome of Colwellia sp. NB097-1, a psychrophile bacterium ioslated from Bering Sea.</title>
        <authorList>
            <person name="Chen X."/>
        </authorList>
    </citation>
    <scope>NUCLEOTIDE SEQUENCE [LARGE SCALE GENOMIC DNA]</scope>
    <source>
        <strain evidence="2 3">NB097-1</strain>
    </source>
</reference>
<feature type="transmembrane region" description="Helical" evidence="1">
    <location>
        <begin position="44"/>
        <end position="64"/>
    </location>
</feature>